<evidence type="ECO:0000256" key="1">
    <source>
        <dbReference type="ARBA" id="ARBA00008894"/>
    </source>
</evidence>
<keyword evidence="9" id="KW-1185">Reference proteome</keyword>
<dbReference type="PANTHER" id="PTHR19338:SF53">
    <property type="entry name" value="RX N-TERMINAL DOMAIN-CONTAINING PROTEIN"/>
    <property type="match status" value="1"/>
</dbReference>
<feature type="domain" description="Disease resistance N-terminal" evidence="7">
    <location>
        <begin position="49"/>
        <end position="133"/>
    </location>
</feature>
<accession>A0AAQ3PM33</accession>
<dbReference type="Gene3D" id="3.40.50.300">
    <property type="entry name" value="P-loop containing nucleotide triphosphate hydrolases"/>
    <property type="match status" value="1"/>
</dbReference>
<dbReference type="InterPro" id="IPR041118">
    <property type="entry name" value="Rx_N"/>
</dbReference>
<dbReference type="Proteomes" id="UP001341281">
    <property type="component" value="Chromosome 01"/>
</dbReference>
<evidence type="ECO:0000256" key="3">
    <source>
        <dbReference type="ARBA" id="ARBA00022737"/>
    </source>
</evidence>
<evidence type="ECO:0000313" key="9">
    <source>
        <dbReference type="Proteomes" id="UP001341281"/>
    </source>
</evidence>
<name>A0AAQ3PM33_PASNO</name>
<evidence type="ECO:0000256" key="5">
    <source>
        <dbReference type="ARBA" id="ARBA00022821"/>
    </source>
</evidence>
<keyword evidence="3" id="KW-0677">Repeat</keyword>
<dbReference type="GO" id="GO:0006952">
    <property type="term" value="P:defense response"/>
    <property type="evidence" value="ECO:0007669"/>
    <property type="project" value="UniProtKB-KW"/>
</dbReference>
<keyword evidence="5" id="KW-0611">Plant defense</keyword>
<keyword evidence="4" id="KW-0547">Nucleotide-binding</keyword>
<proteinExistence type="inferred from homology"/>
<protein>
    <submittedName>
        <fullName evidence="8">Uncharacterized protein</fullName>
    </submittedName>
</protein>
<dbReference type="Pfam" id="PF18052">
    <property type="entry name" value="Rx_N"/>
    <property type="match status" value="1"/>
</dbReference>
<sequence length="341" mass="37891">MLSAIIDSNQYALSLNCPSPFLQLPSASFSHGSSEQPGAGPMDAVVTGALSGLIVKLGNVLVGEYKLQKGVKAEIMFLRPELESMQGALEEIESIPADQVDNQDKIWAGEVRELSYDIEDSIDTFIVRCNDSEPPSGPEGMNKFISRSMDLLTRFNNRRKLATQIQGIKRRLVEVRERRKMYKLGSAAAKPAAIDPRSFAHYTKVTELIGIDGSRNEVINLLAEGNDDEVSSVKTGKVISIVGFGGLGKTTLANAVYVKIKAQYDCCAFVSVSQTPHMKKLFMGILRDLGRKNIQEEYSLDVKWLIDELRSLLEDKRYETHWLPICMHYISNLASKKSNEL</sequence>
<evidence type="ECO:0000259" key="7">
    <source>
        <dbReference type="Pfam" id="PF18052"/>
    </source>
</evidence>
<keyword evidence="2" id="KW-0433">Leucine-rich repeat</keyword>
<dbReference type="AlphaFoldDB" id="A0AAQ3PM33"/>
<evidence type="ECO:0000259" key="6">
    <source>
        <dbReference type="Pfam" id="PF00931"/>
    </source>
</evidence>
<reference evidence="8 9" key="1">
    <citation type="submission" date="2024-02" db="EMBL/GenBank/DDBJ databases">
        <title>High-quality chromosome-scale genome assembly of Pensacola bahiagrass (Paspalum notatum Flugge var. saurae).</title>
        <authorList>
            <person name="Vega J.M."/>
            <person name="Podio M."/>
            <person name="Orjuela J."/>
            <person name="Siena L.A."/>
            <person name="Pessino S.C."/>
            <person name="Combes M.C."/>
            <person name="Mariac C."/>
            <person name="Albertini E."/>
            <person name="Pupilli F."/>
            <person name="Ortiz J.P.A."/>
            <person name="Leblanc O."/>
        </authorList>
    </citation>
    <scope>NUCLEOTIDE SEQUENCE [LARGE SCALE GENOMIC DNA]</scope>
    <source>
        <strain evidence="8">R1</strain>
        <tissue evidence="8">Leaf</tissue>
    </source>
</reference>
<dbReference type="GO" id="GO:0043531">
    <property type="term" value="F:ADP binding"/>
    <property type="evidence" value="ECO:0007669"/>
    <property type="project" value="InterPro"/>
</dbReference>
<dbReference type="Gene3D" id="1.20.5.4130">
    <property type="match status" value="1"/>
</dbReference>
<dbReference type="EMBL" id="CP144745">
    <property type="protein sequence ID" value="WVZ54779.1"/>
    <property type="molecule type" value="Genomic_DNA"/>
</dbReference>
<comment type="similarity">
    <text evidence="1">Belongs to the disease resistance NB-LRR family.</text>
</comment>
<organism evidence="8 9">
    <name type="scientific">Paspalum notatum var. saurae</name>
    <dbReference type="NCBI Taxonomy" id="547442"/>
    <lineage>
        <taxon>Eukaryota</taxon>
        <taxon>Viridiplantae</taxon>
        <taxon>Streptophyta</taxon>
        <taxon>Embryophyta</taxon>
        <taxon>Tracheophyta</taxon>
        <taxon>Spermatophyta</taxon>
        <taxon>Magnoliopsida</taxon>
        <taxon>Liliopsida</taxon>
        <taxon>Poales</taxon>
        <taxon>Poaceae</taxon>
        <taxon>PACMAD clade</taxon>
        <taxon>Panicoideae</taxon>
        <taxon>Andropogonodae</taxon>
        <taxon>Paspaleae</taxon>
        <taxon>Paspalinae</taxon>
        <taxon>Paspalum</taxon>
    </lineage>
</organism>
<dbReference type="Pfam" id="PF00931">
    <property type="entry name" value="NB-ARC"/>
    <property type="match status" value="1"/>
</dbReference>
<feature type="domain" description="NB-ARC" evidence="6">
    <location>
        <begin position="217"/>
        <end position="318"/>
    </location>
</feature>
<evidence type="ECO:0000256" key="4">
    <source>
        <dbReference type="ARBA" id="ARBA00022741"/>
    </source>
</evidence>
<dbReference type="InterPro" id="IPR027417">
    <property type="entry name" value="P-loop_NTPase"/>
</dbReference>
<gene>
    <name evidence="8" type="ORF">U9M48_005528</name>
</gene>
<dbReference type="InterPro" id="IPR002182">
    <property type="entry name" value="NB-ARC"/>
</dbReference>
<evidence type="ECO:0000256" key="2">
    <source>
        <dbReference type="ARBA" id="ARBA00022614"/>
    </source>
</evidence>
<dbReference type="InterPro" id="IPR038005">
    <property type="entry name" value="RX-like_CC"/>
</dbReference>
<dbReference type="CDD" id="cd14798">
    <property type="entry name" value="RX-CC_like"/>
    <property type="match status" value="1"/>
</dbReference>
<dbReference type="SUPFAM" id="SSF52540">
    <property type="entry name" value="P-loop containing nucleoside triphosphate hydrolases"/>
    <property type="match status" value="1"/>
</dbReference>
<evidence type="ECO:0000313" key="8">
    <source>
        <dbReference type="EMBL" id="WVZ54779.1"/>
    </source>
</evidence>
<dbReference type="PANTHER" id="PTHR19338">
    <property type="entry name" value="TRANSLOCASE OF INNER MITOCHONDRIAL MEMBRANE 13 HOMOLOG"/>
    <property type="match status" value="1"/>
</dbReference>